<dbReference type="KEGG" id="qsa:O6P43_027390"/>
<feature type="compositionally biased region" description="Polar residues" evidence="1">
    <location>
        <begin position="30"/>
        <end position="39"/>
    </location>
</feature>
<dbReference type="EMBL" id="JARAOO010000011">
    <property type="protein sequence ID" value="KAJ7951322.1"/>
    <property type="molecule type" value="Genomic_DNA"/>
</dbReference>
<feature type="region of interest" description="Disordered" evidence="1">
    <location>
        <begin position="142"/>
        <end position="162"/>
    </location>
</feature>
<feature type="region of interest" description="Disordered" evidence="1">
    <location>
        <begin position="30"/>
        <end position="67"/>
    </location>
</feature>
<dbReference type="AlphaFoldDB" id="A0AAD7L4N5"/>
<feature type="compositionally biased region" description="Basic and acidic residues" evidence="1">
    <location>
        <begin position="40"/>
        <end position="55"/>
    </location>
</feature>
<reference evidence="2" key="1">
    <citation type="journal article" date="2023" name="Science">
        <title>Elucidation of the pathway for biosynthesis of saponin adjuvants from the soapbark tree.</title>
        <authorList>
            <person name="Reed J."/>
            <person name="Orme A."/>
            <person name="El-Demerdash A."/>
            <person name="Owen C."/>
            <person name="Martin L.B.B."/>
            <person name="Misra R.C."/>
            <person name="Kikuchi S."/>
            <person name="Rejzek M."/>
            <person name="Martin A.C."/>
            <person name="Harkess A."/>
            <person name="Leebens-Mack J."/>
            <person name="Louveau T."/>
            <person name="Stephenson M.J."/>
            <person name="Osbourn A."/>
        </authorList>
    </citation>
    <scope>NUCLEOTIDE SEQUENCE</scope>
    <source>
        <strain evidence="2">S10</strain>
    </source>
</reference>
<organism evidence="2 3">
    <name type="scientific">Quillaja saponaria</name>
    <name type="common">Soap bark tree</name>
    <dbReference type="NCBI Taxonomy" id="32244"/>
    <lineage>
        <taxon>Eukaryota</taxon>
        <taxon>Viridiplantae</taxon>
        <taxon>Streptophyta</taxon>
        <taxon>Embryophyta</taxon>
        <taxon>Tracheophyta</taxon>
        <taxon>Spermatophyta</taxon>
        <taxon>Magnoliopsida</taxon>
        <taxon>eudicotyledons</taxon>
        <taxon>Gunneridae</taxon>
        <taxon>Pentapetalae</taxon>
        <taxon>rosids</taxon>
        <taxon>fabids</taxon>
        <taxon>Fabales</taxon>
        <taxon>Quillajaceae</taxon>
        <taxon>Quillaja</taxon>
    </lineage>
</organism>
<gene>
    <name evidence="2" type="ORF">O6P43_027390</name>
</gene>
<evidence type="ECO:0000313" key="3">
    <source>
        <dbReference type="Proteomes" id="UP001163823"/>
    </source>
</evidence>
<accession>A0AAD7L4N5</accession>
<dbReference type="PANTHER" id="PTHR34371">
    <property type="entry name" value="OS01G0551000 PROTEIN"/>
    <property type="match status" value="1"/>
</dbReference>
<name>A0AAD7L4N5_QUISA</name>
<sequence>MNTVMTKRAGLFCQGPSFLFAIVPLPPPSIQHNTKSTPHSLEDTLGKQEREREMDSEAEQSPIPKLPLLSIQLLQSPDRSGMLTPPLHTSASVPFRWEEEPGKPRPCTAITTFTNPTDFAHKCLELPPRLLIDANSTKLPSPTTVLEGPYMGRSQSQTSSFRIRKETNGSFSHERVQLGAIVLSQGGLKERGWFGAWRRRALKGKREVNGASYIFPSSVDREGDCGSFAFRDSHTRVKMTKIKRTGSFTSLSHLKSHFWTTIREGLKHVVPWRSTKLKKDGHGA</sequence>
<keyword evidence="3" id="KW-1185">Reference proteome</keyword>
<evidence type="ECO:0000313" key="2">
    <source>
        <dbReference type="EMBL" id="KAJ7951322.1"/>
    </source>
</evidence>
<comment type="caution">
    <text evidence="2">The sequence shown here is derived from an EMBL/GenBank/DDBJ whole genome shotgun (WGS) entry which is preliminary data.</text>
</comment>
<evidence type="ECO:0000256" key="1">
    <source>
        <dbReference type="SAM" id="MobiDB-lite"/>
    </source>
</evidence>
<dbReference type="Proteomes" id="UP001163823">
    <property type="component" value="Chromosome 11"/>
</dbReference>
<dbReference type="PANTHER" id="PTHR34371:SF2">
    <property type="entry name" value="DUF688 FAMILY PROTEIN"/>
    <property type="match status" value="1"/>
</dbReference>
<proteinExistence type="predicted"/>
<protein>
    <submittedName>
        <fullName evidence="2">DUF688 domain-containing protein</fullName>
    </submittedName>
</protein>
<dbReference type="EMBL" id="JARAOO010000011">
    <property type="protein sequence ID" value="KAJ7951323.1"/>
    <property type="molecule type" value="Genomic_DNA"/>
</dbReference>